<dbReference type="Pfam" id="PF06985">
    <property type="entry name" value="HET"/>
    <property type="match status" value="1"/>
</dbReference>
<dbReference type="STRING" id="1231657.A0A1Y1ZFH5"/>
<dbReference type="EMBL" id="MCFA01000092">
    <property type="protein sequence ID" value="ORY09011.1"/>
    <property type="molecule type" value="Genomic_DNA"/>
</dbReference>
<evidence type="ECO:0000313" key="3">
    <source>
        <dbReference type="Proteomes" id="UP000193144"/>
    </source>
</evidence>
<sequence length="153" mass="17055">VNECVAGHEGCRRPKFSGRKEEETKPELPTRVIDVGTNADGATVRLVETKRRRDHYIALSHCWGPPTKRPLCTSKATFPQHLAGIHISSLPKTFRDAVAITRLLNLRYLWIDSLCIIQDDRNDWSMEAPRMGAFYSGAHLVIAASGARDSTEG</sequence>
<dbReference type="InterPro" id="IPR010730">
    <property type="entry name" value="HET"/>
</dbReference>
<dbReference type="AlphaFoldDB" id="A0A1Y1ZFH5"/>
<feature type="non-terminal residue" evidence="2">
    <location>
        <position position="1"/>
    </location>
</feature>
<proteinExistence type="predicted"/>
<feature type="non-terminal residue" evidence="2">
    <location>
        <position position="153"/>
    </location>
</feature>
<keyword evidence="3" id="KW-1185">Reference proteome</keyword>
<dbReference type="PANTHER" id="PTHR33112">
    <property type="entry name" value="DOMAIN PROTEIN, PUTATIVE-RELATED"/>
    <property type="match status" value="1"/>
</dbReference>
<gene>
    <name evidence="2" type="ORF">BCR34DRAFT_448623</name>
</gene>
<name>A0A1Y1ZFH5_9PLEO</name>
<comment type="caution">
    <text evidence="2">The sequence shown here is derived from an EMBL/GenBank/DDBJ whole genome shotgun (WGS) entry which is preliminary data.</text>
</comment>
<organism evidence="2 3">
    <name type="scientific">Clohesyomyces aquaticus</name>
    <dbReference type="NCBI Taxonomy" id="1231657"/>
    <lineage>
        <taxon>Eukaryota</taxon>
        <taxon>Fungi</taxon>
        <taxon>Dikarya</taxon>
        <taxon>Ascomycota</taxon>
        <taxon>Pezizomycotina</taxon>
        <taxon>Dothideomycetes</taxon>
        <taxon>Pleosporomycetidae</taxon>
        <taxon>Pleosporales</taxon>
        <taxon>Lindgomycetaceae</taxon>
        <taxon>Clohesyomyces</taxon>
    </lineage>
</organism>
<dbReference type="Proteomes" id="UP000193144">
    <property type="component" value="Unassembled WGS sequence"/>
</dbReference>
<evidence type="ECO:0000259" key="1">
    <source>
        <dbReference type="Pfam" id="PF06985"/>
    </source>
</evidence>
<reference evidence="2 3" key="1">
    <citation type="submission" date="2016-07" db="EMBL/GenBank/DDBJ databases">
        <title>Pervasive Adenine N6-methylation of Active Genes in Fungi.</title>
        <authorList>
            <consortium name="DOE Joint Genome Institute"/>
            <person name="Mondo S.J."/>
            <person name="Dannebaum R.O."/>
            <person name="Kuo R.C."/>
            <person name="Labutti K."/>
            <person name="Haridas S."/>
            <person name="Kuo A."/>
            <person name="Salamov A."/>
            <person name="Ahrendt S.R."/>
            <person name="Lipzen A."/>
            <person name="Sullivan W."/>
            <person name="Andreopoulos W.B."/>
            <person name="Clum A."/>
            <person name="Lindquist E."/>
            <person name="Daum C."/>
            <person name="Ramamoorthy G.K."/>
            <person name="Gryganskyi A."/>
            <person name="Culley D."/>
            <person name="Magnuson J.K."/>
            <person name="James T.Y."/>
            <person name="O'Malley M.A."/>
            <person name="Stajich J.E."/>
            <person name="Spatafora J.W."/>
            <person name="Visel A."/>
            <person name="Grigoriev I.V."/>
        </authorList>
    </citation>
    <scope>NUCLEOTIDE SEQUENCE [LARGE SCALE GENOMIC DNA]</scope>
    <source>
        <strain evidence="2 3">CBS 115471</strain>
    </source>
</reference>
<dbReference type="PANTHER" id="PTHR33112:SF10">
    <property type="entry name" value="TOL"/>
    <property type="match status" value="1"/>
</dbReference>
<feature type="domain" description="Heterokaryon incompatibility" evidence="1">
    <location>
        <begin position="56"/>
        <end position="152"/>
    </location>
</feature>
<dbReference type="OrthoDB" id="5347061at2759"/>
<evidence type="ECO:0000313" key="2">
    <source>
        <dbReference type="EMBL" id="ORY09011.1"/>
    </source>
</evidence>
<accession>A0A1Y1ZFH5</accession>
<protein>
    <submittedName>
        <fullName evidence="2">Heterokaryon incompatibility protein-domain-containing protein</fullName>
    </submittedName>
</protein>